<sequence length="243" mass="28000">MKIPVFLFCFFLLTLSVWAQSSYSGNVLDAFDKKYLEGVTVSVAGKGSTQTNSRGYFNVSGVMGDTLILSFPGFIDQKVVLGQDKFLLLQIQDKARLLPTFQVDAEPYRFRFRDGKLYLAEDESEQERSLSKGVSMGTGTSDGGGGLAIYGPISYFTKRNTQLRRYEARLEWIKRRQGYLEVIDSDSIRTVLMESYKLDRKDWDEMIIRFNEFHLNHEFLDWSKDRVIASLKEFLRIESLLEN</sequence>
<reference evidence="2 3" key="1">
    <citation type="submission" date="2018-09" db="EMBL/GenBank/DDBJ databases">
        <authorList>
            <person name="Wang X."/>
            <person name="Du Z."/>
        </authorList>
    </citation>
    <scope>NUCLEOTIDE SEQUENCE [LARGE SCALE GENOMIC DNA]</scope>
    <source>
        <strain evidence="2 3">N3</strain>
    </source>
</reference>
<evidence type="ECO:0000256" key="1">
    <source>
        <dbReference type="SAM" id="SignalP"/>
    </source>
</evidence>
<organism evidence="2 3">
    <name type="scientific">Algoriphagus lacus</name>
    <dbReference type="NCBI Taxonomy" id="2056311"/>
    <lineage>
        <taxon>Bacteria</taxon>
        <taxon>Pseudomonadati</taxon>
        <taxon>Bacteroidota</taxon>
        <taxon>Cytophagia</taxon>
        <taxon>Cytophagales</taxon>
        <taxon>Cyclobacteriaceae</taxon>
        <taxon>Algoriphagus</taxon>
    </lineage>
</organism>
<dbReference type="Proteomes" id="UP000283522">
    <property type="component" value="Unassembled WGS sequence"/>
</dbReference>
<keyword evidence="1" id="KW-0732">Signal</keyword>
<proteinExistence type="predicted"/>
<evidence type="ECO:0000313" key="3">
    <source>
        <dbReference type="Proteomes" id="UP000283522"/>
    </source>
</evidence>
<evidence type="ECO:0000313" key="2">
    <source>
        <dbReference type="EMBL" id="RIW15743.1"/>
    </source>
</evidence>
<evidence type="ECO:0008006" key="4">
    <source>
        <dbReference type="Google" id="ProtNLM"/>
    </source>
</evidence>
<name>A0A418PS74_9BACT</name>
<dbReference type="AlphaFoldDB" id="A0A418PS74"/>
<gene>
    <name evidence="2" type="ORF">D0X99_09985</name>
</gene>
<feature type="signal peptide" evidence="1">
    <location>
        <begin position="1"/>
        <end position="19"/>
    </location>
</feature>
<dbReference type="OrthoDB" id="820054at2"/>
<dbReference type="SUPFAM" id="SSF49464">
    <property type="entry name" value="Carboxypeptidase regulatory domain-like"/>
    <property type="match status" value="1"/>
</dbReference>
<comment type="caution">
    <text evidence="2">The sequence shown here is derived from an EMBL/GenBank/DDBJ whole genome shotgun (WGS) entry which is preliminary data.</text>
</comment>
<protein>
    <recommendedName>
        <fullName evidence="4">Carboxypeptidase-like regulatory domain-containing protein</fullName>
    </recommendedName>
</protein>
<dbReference type="InterPro" id="IPR008969">
    <property type="entry name" value="CarboxyPept-like_regulatory"/>
</dbReference>
<accession>A0A418PS74</accession>
<dbReference type="EMBL" id="QXML01000004">
    <property type="protein sequence ID" value="RIW15743.1"/>
    <property type="molecule type" value="Genomic_DNA"/>
</dbReference>
<keyword evidence="3" id="KW-1185">Reference proteome</keyword>
<dbReference type="Gene3D" id="2.60.40.1120">
    <property type="entry name" value="Carboxypeptidase-like, regulatory domain"/>
    <property type="match status" value="1"/>
</dbReference>
<feature type="chain" id="PRO_5019554222" description="Carboxypeptidase-like regulatory domain-containing protein" evidence="1">
    <location>
        <begin position="20"/>
        <end position="243"/>
    </location>
</feature>
<dbReference type="RefSeq" id="WP_119477649.1">
    <property type="nucleotide sequence ID" value="NZ_QXML01000004.1"/>
</dbReference>